<evidence type="ECO:0000313" key="2">
    <source>
        <dbReference type="Proteomes" id="UP000029082"/>
    </source>
</evidence>
<dbReference type="eggNOG" id="ENOG5031T3K">
    <property type="taxonomic scope" value="Bacteria"/>
</dbReference>
<keyword evidence="2" id="KW-1185">Reference proteome</keyword>
<dbReference type="GO" id="GO:0006310">
    <property type="term" value="P:DNA recombination"/>
    <property type="evidence" value="ECO:0007669"/>
    <property type="project" value="InterPro"/>
</dbReference>
<dbReference type="Proteomes" id="UP000029082">
    <property type="component" value="Unassembled WGS sequence"/>
</dbReference>
<reference evidence="1 2" key="1">
    <citation type="submission" date="2014-03" db="EMBL/GenBank/DDBJ databases">
        <title>Genomics of Bifidobacteria.</title>
        <authorList>
            <person name="Ventura M."/>
            <person name="Milani C."/>
            <person name="Lugli G.A."/>
        </authorList>
    </citation>
    <scope>NUCLEOTIDE SEQUENCE [LARGE SCALE GENOMIC DNA]</scope>
    <source>
        <strain evidence="1 2">DSM 21395</strain>
    </source>
</reference>
<protein>
    <submittedName>
        <fullName evidence="1">Gp53 family protein</fullName>
    </submittedName>
</protein>
<dbReference type="GeneID" id="93094885"/>
<dbReference type="OrthoDB" id="3237255at2"/>
<dbReference type="GO" id="GO:0006281">
    <property type="term" value="P:DNA repair"/>
    <property type="evidence" value="ECO:0007669"/>
    <property type="project" value="InterPro"/>
</dbReference>
<gene>
    <name evidence="1" type="ORF">BMON_1155</name>
</gene>
<accession>A0A087BZV9</accession>
<dbReference type="SUPFAM" id="SSF103084">
    <property type="entry name" value="Holliday junction resolvase RusA"/>
    <property type="match status" value="1"/>
</dbReference>
<dbReference type="Gene3D" id="3.30.1330.70">
    <property type="entry name" value="Holliday junction resolvase RusA"/>
    <property type="match status" value="1"/>
</dbReference>
<organism evidence="1 2">
    <name type="scientific">Bifidobacterium mongoliense DSM 21395</name>
    <dbReference type="NCBI Taxonomy" id="1437603"/>
    <lineage>
        <taxon>Bacteria</taxon>
        <taxon>Bacillati</taxon>
        <taxon>Actinomycetota</taxon>
        <taxon>Actinomycetes</taxon>
        <taxon>Bifidobacteriales</taxon>
        <taxon>Bifidobacteriaceae</taxon>
        <taxon>Bifidobacterium</taxon>
    </lineage>
</organism>
<dbReference type="InterPro" id="IPR036614">
    <property type="entry name" value="RusA-like_sf"/>
</dbReference>
<dbReference type="STRING" id="1437603.GCA_000771525_00335"/>
<evidence type="ECO:0000313" key="1">
    <source>
        <dbReference type="EMBL" id="KFI76559.1"/>
    </source>
</evidence>
<name>A0A087BZV9_9BIFI</name>
<dbReference type="GO" id="GO:0000287">
    <property type="term" value="F:magnesium ion binding"/>
    <property type="evidence" value="ECO:0007669"/>
    <property type="project" value="InterPro"/>
</dbReference>
<dbReference type="RefSeq" id="WP_152595791.1">
    <property type="nucleotide sequence ID" value="NZ_JDUO01000011.1"/>
</dbReference>
<sequence length="134" mass="14731">MRIELTVDVPPAHWVTENGPHGSHWALSRKRRALKELGYLRCLNGARGVHMAKAHVTAYVQYPSNNRADPTNAGPTAKPIIDGFTWAGLWLDDDSAHVLGPDFRREQGTTGVKGLHRIRFVVEDASAVAVGREA</sequence>
<proteinExistence type="predicted"/>
<dbReference type="EMBL" id="JGZE01000013">
    <property type="protein sequence ID" value="KFI76559.1"/>
    <property type="molecule type" value="Genomic_DNA"/>
</dbReference>
<dbReference type="AlphaFoldDB" id="A0A087BZV9"/>
<comment type="caution">
    <text evidence="1">The sequence shown here is derived from an EMBL/GenBank/DDBJ whole genome shotgun (WGS) entry which is preliminary data.</text>
</comment>